<feature type="transmembrane region" description="Helical" evidence="5">
    <location>
        <begin position="168"/>
        <end position="188"/>
    </location>
</feature>
<keyword evidence="3 5" id="KW-1133">Transmembrane helix</keyword>
<dbReference type="AlphaFoldDB" id="A0A381UDY5"/>
<evidence type="ECO:0000256" key="1">
    <source>
        <dbReference type="ARBA" id="ARBA00004141"/>
    </source>
</evidence>
<feature type="transmembrane region" description="Helical" evidence="5">
    <location>
        <begin position="377"/>
        <end position="396"/>
    </location>
</feature>
<proteinExistence type="predicted"/>
<feature type="transmembrane region" description="Helical" evidence="5">
    <location>
        <begin position="225"/>
        <end position="242"/>
    </location>
</feature>
<evidence type="ECO:0000256" key="4">
    <source>
        <dbReference type="ARBA" id="ARBA00023136"/>
    </source>
</evidence>
<feature type="transmembrane region" description="Helical" evidence="5">
    <location>
        <begin position="98"/>
        <end position="115"/>
    </location>
</feature>
<evidence type="ECO:0000313" key="7">
    <source>
        <dbReference type="EMBL" id="SVA25828.1"/>
    </source>
</evidence>
<feature type="transmembrane region" description="Helical" evidence="5">
    <location>
        <begin position="200"/>
        <end position="219"/>
    </location>
</feature>
<feature type="domain" description="O-antigen ligase-related" evidence="6">
    <location>
        <begin position="211"/>
        <end position="382"/>
    </location>
</feature>
<dbReference type="Pfam" id="PF04932">
    <property type="entry name" value="Wzy_C"/>
    <property type="match status" value="1"/>
</dbReference>
<dbReference type="PANTHER" id="PTHR37422">
    <property type="entry name" value="TEICHURONIC ACID BIOSYNTHESIS PROTEIN TUAE"/>
    <property type="match status" value="1"/>
</dbReference>
<sequence>MTGLISYLNPRFLFKAVFACYFLLAMHYYSPNMGGYGLYMPYNVVGWMLIATLIGLGFWQVSRTGIVELSKTQILGWIGFLFFLLPLVYPNNEFAHRAMYRILFLLGGLAFYSALVQFRFGKAERLLLLYILLAAVVMQSLLGLVQYYGFFSEHYFILNKKELPYGSFQQKNVMTIFMATGIGISLFLMDKDSNLSASNLKKWLVFLIPFTGSIIIMAIKAKAGYIGLFVVLLLMLPSVSIKEKLYQRWFTILFTGILIGWFSPSIYDSFQHQKIPDSVLDSGNKPPAKEPDLQAGLYTRNLDSQIATVHTRKTTYETTFRMWKDNPFTGVGYGRFPSLYREYVASRRANEAGFDYIMDEYFDHPHNETLLWLSEGGIAPFLGLLIFAGAYLILIIQRNLKEALAYLALVA</sequence>
<evidence type="ECO:0000256" key="2">
    <source>
        <dbReference type="ARBA" id="ARBA00022692"/>
    </source>
</evidence>
<protein>
    <recommendedName>
        <fullName evidence="6">O-antigen ligase-related domain-containing protein</fullName>
    </recommendedName>
</protein>
<evidence type="ECO:0000256" key="5">
    <source>
        <dbReference type="SAM" id="Phobius"/>
    </source>
</evidence>
<feature type="transmembrane region" description="Helical" evidence="5">
    <location>
        <begin position="74"/>
        <end position="92"/>
    </location>
</feature>
<feature type="transmembrane region" description="Helical" evidence="5">
    <location>
        <begin position="42"/>
        <end position="62"/>
    </location>
</feature>
<dbReference type="GO" id="GO:0016020">
    <property type="term" value="C:membrane"/>
    <property type="evidence" value="ECO:0007669"/>
    <property type="project" value="UniProtKB-SubCell"/>
</dbReference>
<feature type="transmembrane region" description="Helical" evidence="5">
    <location>
        <begin position="12"/>
        <end position="30"/>
    </location>
</feature>
<evidence type="ECO:0000259" key="6">
    <source>
        <dbReference type="Pfam" id="PF04932"/>
    </source>
</evidence>
<dbReference type="InterPro" id="IPR051533">
    <property type="entry name" value="WaaL-like"/>
</dbReference>
<feature type="transmembrane region" description="Helical" evidence="5">
    <location>
        <begin position="127"/>
        <end position="148"/>
    </location>
</feature>
<feature type="transmembrane region" description="Helical" evidence="5">
    <location>
        <begin position="249"/>
        <end position="267"/>
    </location>
</feature>
<accession>A0A381UDY5</accession>
<dbReference type="EMBL" id="UINC01006157">
    <property type="protein sequence ID" value="SVA25828.1"/>
    <property type="molecule type" value="Genomic_DNA"/>
</dbReference>
<evidence type="ECO:0000256" key="3">
    <source>
        <dbReference type="ARBA" id="ARBA00022989"/>
    </source>
</evidence>
<dbReference type="PANTHER" id="PTHR37422:SF13">
    <property type="entry name" value="LIPOPOLYSACCHARIDE BIOSYNTHESIS PROTEIN PA4999-RELATED"/>
    <property type="match status" value="1"/>
</dbReference>
<keyword evidence="4 5" id="KW-0472">Membrane</keyword>
<comment type="subcellular location">
    <subcellularLocation>
        <location evidence="1">Membrane</location>
        <topology evidence="1">Multi-pass membrane protein</topology>
    </subcellularLocation>
</comment>
<name>A0A381UDY5_9ZZZZ</name>
<gene>
    <name evidence="7" type="ORF">METZ01_LOCUS78682</name>
</gene>
<feature type="non-terminal residue" evidence="7">
    <location>
        <position position="411"/>
    </location>
</feature>
<reference evidence="7" key="1">
    <citation type="submission" date="2018-05" db="EMBL/GenBank/DDBJ databases">
        <authorList>
            <person name="Lanie J.A."/>
            <person name="Ng W.-L."/>
            <person name="Kazmierczak K.M."/>
            <person name="Andrzejewski T.M."/>
            <person name="Davidsen T.M."/>
            <person name="Wayne K.J."/>
            <person name="Tettelin H."/>
            <person name="Glass J.I."/>
            <person name="Rusch D."/>
            <person name="Podicherti R."/>
            <person name="Tsui H.-C.T."/>
            <person name="Winkler M.E."/>
        </authorList>
    </citation>
    <scope>NUCLEOTIDE SEQUENCE</scope>
</reference>
<dbReference type="InterPro" id="IPR007016">
    <property type="entry name" value="O-antigen_ligase-rel_domated"/>
</dbReference>
<keyword evidence="2 5" id="KW-0812">Transmembrane</keyword>
<organism evidence="7">
    <name type="scientific">marine metagenome</name>
    <dbReference type="NCBI Taxonomy" id="408172"/>
    <lineage>
        <taxon>unclassified sequences</taxon>
        <taxon>metagenomes</taxon>
        <taxon>ecological metagenomes</taxon>
    </lineage>
</organism>